<accession>A0A834KUZ6</accession>
<dbReference type="AlphaFoldDB" id="A0A834KUZ6"/>
<comment type="caution">
    <text evidence="1">The sequence shown here is derived from an EMBL/GenBank/DDBJ whole genome shotgun (WGS) entry which is preliminary data.</text>
</comment>
<evidence type="ECO:0000313" key="1">
    <source>
        <dbReference type="EMBL" id="KAF6734617.1"/>
    </source>
</evidence>
<name>A0A834KUZ6_ORYME</name>
<sequence>MLVGVWVCQRRGRGREIEVQLGVPGVAAGHGVPPCSQPLIGVDPGGAEVSLTVLSTPSRKRPLHPTPV</sequence>
<gene>
    <name evidence="1" type="ORF">FQA47_013144</name>
</gene>
<proteinExistence type="predicted"/>
<reference evidence="1" key="1">
    <citation type="journal article" name="BMC Genomics">
        <title>Long-read sequencing and de novo genome assembly of marine medaka (Oryzias melastigma).</title>
        <authorList>
            <person name="Liang P."/>
            <person name="Saqib H.S.A."/>
            <person name="Ni X."/>
            <person name="Shen Y."/>
        </authorList>
    </citation>
    <scope>NUCLEOTIDE SEQUENCE</scope>
    <source>
        <strain evidence="1">Bigg-433</strain>
    </source>
</reference>
<protein>
    <submittedName>
        <fullName evidence="1">Uncharacterized protein</fullName>
    </submittedName>
</protein>
<evidence type="ECO:0000313" key="2">
    <source>
        <dbReference type="Proteomes" id="UP000646548"/>
    </source>
</evidence>
<dbReference type="Proteomes" id="UP000646548">
    <property type="component" value="Unassembled WGS sequence"/>
</dbReference>
<dbReference type="EMBL" id="WKFB01000128">
    <property type="protein sequence ID" value="KAF6734617.1"/>
    <property type="molecule type" value="Genomic_DNA"/>
</dbReference>
<organism evidence="1 2">
    <name type="scientific">Oryzias melastigma</name>
    <name type="common">Marine medaka</name>
    <dbReference type="NCBI Taxonomy" id="30732"/>
    <lineage>
        <taxon>Eukaryota</taxon>
        <taxon>Metazoa</taxon>
        <taxon>Chordata</taxon>
        <taxon>Craniata</taxon>
        <taxon>Vertebrata</taxon>
        <taxon>Euteleostomi</taxon>
        <taxon>Actinopterygii</taxon>
        <taxon>Neopterygii</taxon>
        <taxon>Teleostei</taxon>
        <taxon>Neoteleostei</taxon>
        <taxon>Acanthomorphata</taxon>
        <taxon>Ovalentaria</taxon>
        <taxon>Atherinomorphae</taxon>
        <taxon>Beloniformes</taxon>
        <taxon>Adrianichthyidae</taxon>
        <taxon>Oryziinae</taxon>
        <taxon>Oryzias</taxon>
    </lineage>
</organism>